<feature type="transmembrane region" description="Helical" evidence="6">
    <location>
        <begin position="29"/>
        <end position="47"/>
    </location>
</feature>
<keyword evidence="2 6" id="KW-0812">Transmembrane</keyword>
<keyword evidence="4 6" id="KW-0472">Membrane</keyword>
<dbReference type="Proteomes" id="UP000318626">
    <property type="component" value="Chromosome"/>
</dbReference>
<dbReference type="PANTHER" id="PTHR33507:SF4">
    <property type="entry name" value="NODULATION COMPETITIVENESS PROTEIN NFED"/>
    <property type="match status" value="1"/>
</dbReference>
<accession>A0A518CEN9</accession>
<proteinExistence type="predicted"/>
<evidence type="ECO:0000313" key="9">
    <source>
        <dbReference type="Proteomes" id="UP000318626"/>
    </source>
</evidence>
<dbReference type="Pfam" id="PF01957">
    <property type="entry name" value="NfeD"/>
    <property type="match status" value="1"/>
</dbReference>
<evidence type="ECO:0000256" key="5">
    <source>
        <dbReference type="SAM" id="MobiDB-lite"/>
    </source>
</evidence>
<feature type="region of interest" description="Disordered" evidence="5">
    <location>
        <begin position="160"/>
        <end position="193"/>
    </location>
</feature>
<dbReference type="KEGG" id="bvo:Pan97_47690"/>
<dbReference type="RefSeq" id="WP_144976756.1">
    <property type="nucleotide sequence ID" value="NZ_CP036289.1"/>
</dbReference>
<protein>
    <recommendedName>
        <fullName evidence="7">NfeD-like C-terminal domain-containing protein</fullName>
    </recommendedName>
</protein>
<name>A0A518CEN9_9BACT</name>
<dbReference type="PANTHER" id="PTHR33507">
    <property type="entry name" value="INNER MEMBRANE PROTEIN YBBJ"/>
    <property type="match status" value="1"/>
</dbReference>
<keyword evidence="3 6" id="KW-1133">Transmembrane helix</keyword>
<dbReference type="AlphaFoldDB" id="A0A518CEN9"/>
<dbReference type="GO" id="GO:0016020">
    <property type="term" value="C:membrane"/>
    <property type="evidence" value="ECO:0007669"/>
    <property type="project" value="UniProtKB-SubCell"/>
</dbReference>
<evidence type="ECO:0000256" key="2">
    <source>
        <dbReference type="ARBA" id="ARBA00022692"/>
    </source>
</evidence>
<evidence type="ECO:0000256" key="1">
    <source>
        <dbReference type="ARBA" id="ARBA00004141"/>
    </source>
</evidence>
<gene>
    <name evidence="8" type="ORF">Pan97_47690</name>
</gene>
<reference evidence="9" key="1">
    <citation type="submission" date="2019-02" db="EMBL/GenBank/DDBJ databases">
        <title>Deep-cultivation of Planctomycetes and their phenomic and genomic characterization uncovers novel biology.</title>
        <authorList>
            <person name="Wiegand S."/>
            <person name="Jogler M."/>
            <person name="Boedeker C."/>
            <person name="Pinto D."/>
            <person name="Vollmers J."/>
            <person name="Rivas-Marin E."/>
            <person name="Kohn T."/>
            <person name="Peeters S.H."/>
            <person name="Heuer A."/>
            <person name="Rast P."/>
            <person name="Oberbeckmann S."/>
            <person name="Bunk B."/>
            <person name="Jeske O."/>
            <person name="Meyerdierks A."/>
            <person name="Storesund J.E."/>
            <person name="Kallscheuer N."/>
            <person name="Luecker S."/>
            <person name="Lage O.M."/>
            <person name="Pohl T."/>
            <person name="Merkel B.J."/>
            <person name="Hornburger P."/>
            <person name="Mueller R.-W."/>
            <person name="Bruemmer F."/>
            <person name="Labrenz M."/>
            <person name="Spormann A.M."/>
            <person name="Op den Camp H."/>
            <person name="Overmann J."/>
            <person name="Amann R."/>
            <person name="Jetten M.S.M."/>
            <person name="Mascher T."/>
            <person name="Medema M.H."/>
            <person name="Devos D.P."/>
            <person name="Kaster A.-K."/>
            <person name="Ovreas L."/>
            <person name="Rohde M."/>
            <person name="Galperin M.Y."/>
            <person name="Jogler C."/>
        </authorList>
    </citation>
    <scope>NUCLEOTIDE SEQUENCE [LARGE SCALE GENOMIC DNA]</scope>
    <source>
        <strain evidence="9">Pan97</strain>
    </source>
</reference>
<feature type="transmembrane region" description="Helical" evidence="6">
    <location>
        <begin position="53"/>
        <end position="76"/>
    </location>
</feature>
<evidence type="ECO:0000259" key="7">
    <source>
        <dbReference type="Pfam" id="PF01957"/>
    </source>
</evidence>
<evidence type="ECO:0000256" key="6">
    <source>
        <dbReference type="SAM" id="Phobius"/>
    </source>
</evidence>
<organism evidence="8 9">
    <name type="scientific">Bremerella volcania</name>
    <dbReference type="NCBI Taxonomy" id="2527984"/>
    <lineage>
        <taxon>Bacteria</taxon>
        <taxon>Pseudomonadati</taxon>
        <taxon>Planctomycetota</taxon>
        <taxon>Planctomycetia</taxon>
        <taxon>Pirellulales</taxon>
        <taxon>Pirellulaceae</taxon>
        <taxon>Bremerella</taxon>
    </lineage>
</organism>
<keyword evidence="9" id="KW-1185">Reference proteome</keyword>
<evidence type="ECO:0000313" key="8">
    <source>
        <dbReference type="EMBL" id="QDU77696.1"/>
    </source>
</evidence>
<dbReference type="EMBL" id="CP036289">
    <property type="protein sequence ID" value="QDU77696.1"/>
    <property type="molecule type" value="Genomic_DNA"/>
</dbReference>
<dbReference type="OrthoDB" id="283587at2"/>
<sequence length="193" mass="20377">MSPITIALILLLSGLAFIVLEMFIPSGGVLGFIAAVLLVAAVVYAYLKCDIAVGTAFLAAAVITVPIMIGIAIRVWPHTPLGRMILLDSATEEYVDSHASSGHTELVGRRGIARSNLLPSGVAEIDGNRWDVIIVGPAADRGDLIEVVEVEGNRVLVARVDESEEAPSPATEDAAAESLTSRNDEIFEDDPFA</sequence>
<comment type="subcellular location">
    <subcellularLocation>
        <location evidence="1">Membrane</location>
        <topology evidence="1">Multi-pass membrane protein</topology>
    </subcellularLocation>
</comment>
<dbReference type="InterPro" id="IPR002810">
    <property type="entry name" value="NfeD-like_C"/>
</dbReference>
<evidence type="ECO:0000256" key="4">
    <source>
        <dbReference type="ARBA" id="ARBA00023136"/>
    </source>
</evidence>
<evidence type="ECO:0000256" key="3">
    <source>
        <dbReference type="ARBA" id="ARBA00022989"/>
    </source>
</evidence>
<dbReference type="InterPro" id="IPR052165">
    <property type="entry name" value="Membrane_assoc_protease"/>
</dbReference>
<feature type="transmembrane region" description="Helical" evidence="6">
    <location>
        <begin position="6"/>
        <end position="24"/>
    </location>
</feature>
<feature type="domain" description="NfeD-like C-terminal" evidence="7">
    <location>
        <begin position="105"/>
        <end position="158"/>
    </location>
</feature>
<dbReference type="SUPFAM" id="SSF141322">
    <property type="entry name" value="NfeD domain-like"/>
    <property type="match status" value="1"/>
</dbReference>
<dbReference type="InterPro" id="IPR012340">
    <property type="entry name" value="NA-bd_OB-fold"/>
</dbReference>
<dbReference type="Gene3D" id="2.40.50.140">
    <property type="entry name" value="Nucleic acid-binding proteins"/>
    <property type="match status" value="1"/>
</dbReference>